<keyword evidence="3 5" id="KW-0732">Signal</keyword>
<feature type="domain" description="IGFBP N-terminal" evidence="6">
    <location>
        <begin position="20"/>
        <end position="103"/>
    </location>
</feature>
<gene>
    <name evidence="8" type="primary">LOC106471562</name>
</gene>
<accession>A0ABM1BS59</accession>
<comment type="subcellular location">
    <subcellularLocation>
        <location evidence="1">Secreted</location>
    </subcellularLocation>
</comment>
<dbReference type="InterPro" id="IPR000867">
    <property type="entry name" value="IGFBP-like"/>
</dbReference>
<name>A0ABM1BS59_LIMPO</name>
<dbReference type="GeneID" id="106471562"/>
<evidence type="ECO:0000256" key="3">
    <source>
        <dbReference type="ARBA" id="ARBA00022729"/>
    </source>
</evidence>
<feature type="chain" id="PRO_5045389681" evidence="5">
    <location>
        <begin position="22"/>
        <end position="103"/>
    </location>
</feature>
<evidence type="ECO:0000313" key="7">
    <source>
        <dbReference type="Proteomes" id="UP000694941"/>
    </source>
</evidence>
<dbReference type="PANTHER" id="PTHR14186">
    <property type="entry name" value="INSULIN-LIKE GROWTH FACTOR BINDING PROTEIN-RELATED"/>
    <property type="match status" value="1"/>
</dbReference>
<protein>
    <submittedName>
        <fullName evidence="8">Venom protein 302-like</fullName>
    </submittedName>
</protein>
<evidence type="ECO:0000256" key="5">
    <source>
        <dbReference type="SAM" id="SignalP"/>
    </source>
</evidence>
<dbReference type="InterPro" id="IPR009030">
    <property type="entry name" value="Growth_fac_rcpt_cys_sf"/>
</dbReference>
<organism evidence="7 8">
    <name type="scientific">Limulus polyphemus</name>
    <name type="common">Atlantic horseshoe crab</name>
    <dbReference type="NCBI Taxonomy" id="6850"/>
    <lineage>
        <taxon>Eukaryota</taxon>
        <taxon>Metazoa</taxon>
        <taxon>Ecdysozoa</taxon>
        <taxon>Arthropoda</taxon>
        <taxon>Chelicerata</taxon>
        <taxon>Merostomata</taxon>
        <taxon>Xiphosura</taxon>
        <taxon>Limulidae</taxon>
        <taxon>Limulus</taxon>
    </lineage>
</organism>
<feature type="signal peptide" evidence="5">
    <location>
        <begin position="1"/>
        <end position="21"/>
    </location>
</feature>
<evidence type="ECO:0000256" key="4">
    <source>
        <dbReference type="ARBA" id="ARBA00023157"/>
    </source>
</evidence>
<keyword evidence="7" id="KW-1185">Reference proteome</keyword>
<proteinExistence type="predicted"/>
<reference evidence="8" key="1">
    <citation type="submission" date="2025-08" db="UniProtKB">
        <authorList>
            <consortium name="RefSeq"/>
        </authorList>
    </citation>
    <scope>IDENTIFICATION</scope>
    <source>
        <tissue evidence="8">Muscle</tissue>
    </source>
</reference>
<dbReference type="SUPFAM" id="SSF57184">
    <property type="entry name" value="Growth factor receptor domain"/>
    <property type="match status" value="1"/>
</dbReference>
<dbReference type="PANTHER" id="PTHR14186:SF20">
    <property type="entry name" value="CYSTEINE-RICH MOTOR NEURON 1 PROTEIN-LIKE"/>
    <property type="match status" value="1"/>
</dbReference>
<dbReference type="RefSeq" id="XP_013787620.1">
    <property type="nucleotide sequence ID" value="XM_013932166.2"/>
</dbReference>
<dbReference type="Pfam" id="PF00219">
    <property type="entry name" value="IGFBP"/>
    <property type="match status" value="1"/>
</dbReference>
<dbReference type="InterPro" id="IPR011390">
    <property type="entry name" value="IGFBP_rP_mac25"/>
</dbReference>
<dbReference type="Gene3D" id="4.10.40.20">
    <property type="match status" value="1"/>
</dbReference>
<dbReference type="Proteomes" id="UP000694941">
    <property type="component" value="Unplaced"/>
</dbReference>
<dbReference type="SMART" id="SM00121">
    <property type="entry name" value="IB"/>
    <property type="match status" value="1"/>
</dbReference>
<evidence type="ECO:0000259" key="6">
    <source>
        <dbReference type="PROSITE" id="PS51323"/>
    </source>
</evidence>
<keyword evidence="2" id="KW-0964">Secreted</keyword>
<evidence type="ECO:0000313" key="8">
    <source>
        <dbReference type="RefSeq" id="XP_013787620.1"/>
    </source>
</evidence>
<keyword evidence="4" id="KW-1015">Disulfide bond</keyword>
<dbReference type="PROSITE" id="PS51323">
    <property type="entry name" value="IGFBP_N_2"/>
    <property type="match status" value="1"/>
</dbReference>
<sequence>MGNIYVFVVILLVCFTGVAYALTCRPCELDKCSPLDPSDCSAGTTTDECRCCTVCGKGEGELCEGPWHVWRGKCAEGLICVEEELRSDTFTPLPRGLKVCRKL</sequence>
<evidence type="ECO:0000256" key="1">
    <source>
        <dbReference type="ARBA" id="ARBA00004613"/>
    </source>
</evidence>
<evidence type="ECO:0000256" key="2">
    <source>
        <dbReference type="ARBA" id="ARBA00022525"/>
    </source>
</evidence>